<keyword evidence="6 8" id="KW-0560">Oxidoreductase</keyword>
<dbReference type="KEGG" id="nre:BES08_18560"/>
<evidence type="ECO:0000256" key="7">
    <source>
        <dbReference type="ARBA" id="ARBA00023004"/>
    </source>
</evidence>
<comment type="similarity">
    <text evidence="2 8">Belongs to the extradiol ring-cleavage dioxygenase family.</text>
</comment>
<keyword evidence="5 8" id="KW-0223">Dioxygenase</keyword>
<dbReference type="AlphaFoldDB" id="A0A031JYW8"/>
<reference evidence="12 13" key="1">
    <citation type="submission" date="2014-03" db="EMBL/GenBank/DDBJ databases">
        <title>Whole genome sequence of Novosphingobium resinovorum KF1.</title>
        <authorList>
            <person name="Gan H.M."/>
            <person name="Gan H.Y."/>
            <person name="Chew T.H."/>
            <person name="Savka M.A."/>
        </authorList>
    </citation>
    <scope>NUCLEOTIDE SEQUENCE [LARGE SCALE GENOMIC DNA]</scope>
    <source>
        <strain evidence="12 13">KF1</strain>
    </source>
</reference>
<evidence type="ECO:0000256" key="4">
    <source>
        <dbReference type="ARBA" id="ARBA00022797"/>
    </source>
</evidence>
<evidence type="ECO:0000256" key="3">
    <source>
        <dbReference type="ARBA" id="ARBA00022723"/>
    </source>
</evidence>
<dbReference type="InterPro" id="IPR029068">
    <property type="entry name" value="Glyas_Bleomycin-R_OHBP_Dase"/>
</dbReference>
<name>A0A031JYW8_9SPHN</name>
<evidence type="ECO:0000259" key="10">
    <source>
        <dbReference type="PROSITE" id="PS51819"/>
    </source>
</evidence>
<dbReference type="RefSeq" id="WP_036525226.1">
    <property type="nucleotide sequence ID" value="NZ_CP017076.1"/>
</dbReference>
<dbReference type="Gene3D" id="3.10.180.10">
    <property type="entry name" value="2,3-Dihydroxybiphenyl 1,2-Dioxygenase, domain 1"/>
    <property type="match status" value="2"/>
</dbReference>
<dbReference type="EMBL" id="CP017076">
    <property type="protein sequence ID" value="AOR78908.1"/>
    <property type="molecule type" value="Genomic_DNA"/>
</dbReference>
<dbReference type="InterPro" id="IPR037523">
    <property type="entry name" value="VOC_core"/>
</dbReference>
<keyword evidence="14" id="KW-1185">Reference proteome</keyword>
<geneLocation type="plasmid" evidence="11 14">
    <name>pSA1</name>
</geneLocation>
<evidence type="ECO:0000313" key="13">
    <source>
        <dbReference type="Proteomes" id="UP000024329"/>
    </source>
</evidence>
<comment type="cofactor">
    <cofactor evidence="1 8">
        <name>Fe(2+)</name>
        <dbReference type="ChEBI" id="CHEBI:29033"/>
    </cofactor>
</comment>
<dbReference type="Pfam" id="PF00903">
    <property type="entry name" value="Glyoxalase"/>
    <property type="match status" value="2"/>
</dbReference>
<proteinExistence type="inferred from homology"/>
<dbReference type="InterPro" id="IPR050383">
    <property type="entry name" value="GlyoxalaseI/FosfomycinResist"/>
</dbReference>
<keyword evidence="7 8" id="KW-0408">Iron</keyword>
<protein>
    <submittedName>
        <fullName evidence="12">Glyoxalase/bleomycin resistance protein/dioxygenase</fullName>
    </submittedName>
</protein>
<dbReference type="InterPro" id="IPR004360">
    <property type="entry name" value="Glyas_Fos-R_dOase_dom"/>
</dbReference>
<dbReference type="Proteomes" id="UP000094626">
    <property type="component" value="Plasmid pSA1"/>
</dbReference>
<dbReference type="EMBL" id="JFYZ01000005">
    <property type="protein sequence ID" value="EZP82911.1"/>
    <property type="molecule type" value="Genomic_DNA"/>
</dbReference>
<evidence type="ECO:0000256" key="2">
    <source>
        <dbReference type="ARBA" id="ARBA00008784"/>
    </source>
</evidence>
<evidence type="ECO:0000256" key="6">
    <source>
        <dbReference type="ARBA" id="ARBA00023002"/>
    </source>
</evidence>
<organism evidence="12 13">
    <name type="scientific">Novosphingobium resinovorum</name>
    <dbReference type="NCBI Taxonomy" id="158500"/>
    <lineage>
        <taxon>Bacteria</taxon>
        <taxon>Pseudomonadati</taxon>
        <taxon>Pseudomonadota</taxon>
        <taxon>Alphaproteobacteria</taxon>
        <taxon>Sphingomonadales</taxon>
        <taxon>Sphingomonadaceae</taxon>
        <taxon>Novosphingobium</taxon>
    </lineage>
</organism>
<dbReference type="PROSITE" id="PS00082">
    <property type="entry name" value="EXTRADIOL_DIOXYGENAS"/>
    <property type="match status" value="1"/>
</dbReference>
<evidence type="ECO:0000256" key="1">
    <source>
        <dbReference type="ARBA" id="ARBA00001954"/>
    </source>
</evidence>
<dbReference type="SUPFAM" id="SSF54593">
    <property type="entry name" value="Glyoxalase/Bleomycin resistance protein/Dihydroxybiphenyl dioxygenase"/>
    <property type="match status" value="2"/>
</dbReference>
<feature type="region of interest" description="Disordered" evidence="9">
    <location>
        <begin position="280"/>
        <end position="301"/>
    </location>
</feature>
<dbReference type="PANTHER" id="PTHR21366">
    <property type="entry name" value="GLYOXALASE FAMILY PROTEIN"/>
    <property type="match status" value="1"/>
</dbReference>
<sequence length="301" mass="33423">MDHPLRFARLGYCRLHAPDLERSIGFYRDVVGLTLARRDDTEAWLRCGDKPYDIVLGEGPAGLAAVGFEVESEADLDRAHAIAETLDLSPHWADEATCARMQVRRSLRFTDPITGMEIDFFTGLAVTDEPLASQLTKIVRMGHVVINVHDLSAAHNFWVETLGFAVSDRVEGMAEWLRCWPNPLHHSLALLQSPTGANTLHHVNFMVTDIDDIGQAMNRLKGAEVPIVFGPGRHLPSTSVFLYFLDPDGNSAEFSFGMELFEEQGARGPRELEHKAEVMDTWGGRPDPRFGKGSPVLARHG</sequence>
<dbReference type="PANTHER" id="PTHR21366:SF14">
    <property type="entry name" value="GLYOXALASE DOMAIN-CONTAINING PROTEIN 5"/>
    <property type="match status" value="1"/>
</dbReference>
<reference evidence="14" key="3">
    <citation type="journal article" date="2017" name="J. Biotechnol.">
        <title>Complete genome sequence of Novosphingobium resinovorum SA1, a versatile xenobiotic-degrading bacterium capable of utilizing sulfanilic acid.</title>
        <authorList>
            <person name="Hegedus B."/>
            <person name="Kos P.B."/>
            <person name="Balint B."/>
            <person name="Maroti G."/>
            <person name="Gan H.M."/>
            <person name="Perei K."/>
            <person name="Rakhely G."/>
        </authorList>
    </citation>
    <scope>NUCLEOTIDE SEQUENCE [LARGE SCALE GENOMIC DNA]</scope>
    <source>
        <strain evidence="14">SA1</strain>
    </source>
</reference>
<evidence type="ECO:0000313" key="14">
    <source>
        <dbReference type="Proteomes" id="UP000094626"/>
    </source>
</evidence>
<accession>A0A031JYW8</accession>
<keyword evidence="4 8" id="KW-0058">Aromatic hydrocarbons catabolism</keyword>
<dbReference type="PROSITE" id="PS51819">
    <property type="entry name" value="VOC"/>
    <property type="match status" value="2"/>
</dbReference>
<dbReference type="OrthoDB" id="9803142at2"/>
<evidence type="ECO:0000256" key="9">
    <source>
        <dbReference type="SAM" id="MobiDB-lite"/>
    </source>
</evidence>
<evidence type="ECO:0000313" key="12">
    <source>
        <dbReference type="EMBL" id="EZP82911.1"/>
    </source>
</evidence>
<evidence type="ECO:0000256" key="8">
    <source>
        <dbReference type="RuleBase" id="RU000683"/>
    </source>
</evidence>
<dbReference type="GO" id="GO:0051213">
    <property type="term" value="F:dioxygenase activity"/>
    <property type="evidence" value="ECO:0007669"/>
    <property type="project" value="UniProtKB-KW"/>
</dbReference>
<reference evidence="11" key="2">
    <citation type="submission" date="2016-08" db="EMBL/GenBank/DDBJ databases">
        <authorList>
            <person name="Seilhamer J.J."/>
        </authorList>
    </citation>
    <scope>NUCLEOTIDE SEQUENCE [LARGE SCALE GENOMIC DNA]</scope>
    <source>
        <strain evidence="11">SA1</strain>
        <plasmid evidence="11">pSA1</plasmid>
    </source>
</reference>
<dbReference type="InterPro" id="IPR000486">
    <property type="entry name" value="Xdiol_ring_cleave_dOase_1/2"/>
</dbReference>
<evidence type="ECO:0000313" key="11">
    <source>
        <dbReference type="EMBL" id="AOR78908.1"/>
    </source>
</evidence>
<dbReference type="PATRIC" id="fig|158500.4.peg.1880"/>
<feature type="domain" description="VOC" evidence="10">
    <location>
        <begin position="140"/>
        <end position="257"/>
    </location>
</feature>
<evidence type="ECO:0000256" key="5">
    <source>
        <dbReference type="ARBA" id="ARBA00022964"/>
    </source>
</evidence>
<gene>
    <name evidence="11" type="ORF">BES08_18560</name>
    <name evidence="12" type="ORF">BV97_01835</name>
</gene>
<dbReference type="Proteomes" id="UP000024329">
    <property type="component" value="Unassembled WGS sequence"/>
</dbReference>
<dbReference type="eggNOG" id="COG0346">
    <property type="taxonomic scope" value="Bacteria"/>
</dbReference>
<keyword evidence="11" id="KW-0614">Plasmid</keyword>
<dbReference type="GO" id="GO:0008198">
    <property type="term" value="F:ferrous iron binding"/>
    <property type="evidence" value="ECO:0007669"/>
    <property type="project" value="InterPro"/>
</dbReference>
<keyword evidence="3" id="KW-0479">Metal-binding</keyword>
<feature type="domain" description="VOC" evidence="10">
    <location>
        <begin position="9"/>
        <end position="123"/>
    </location>
</feature>